<dbReference type="Proteomes" id="UP000807353">
    <property type="component" value="Unassembled WGS sequence"/>
</dbReference>
<keyword evidence="3" id="KW-1185">Reference proteome</keyword>
<protein>
    <submittedName>
        <fullName evidence="2">CHAT domain-containing protein</fullName>
    </submittedName>
</protein>
<feature type="non-terminal residue" evidence="2">
    <location>
        <position position="1"/>
    </location>
</feature>
<name>A0A9P5Y7S3_9AGAR</name>
<evidence type="ECO:0000259" key="1">
    <source>
        <dbReference type="Pfam" id="PF12770"/>
    </source>
</evidence>
<evidence type="ECO:0000313" key="2">
    <source>
        <dbReference type="EMBL" id="KAF9463828.1"/>
    </source>
</evidence>
<dbReference type="Pfam" id="PF12770">
    <property type="entry name" value="CHAT"/>
    <property type="match status" value="1"/>
</dbReference>
<sequence length="155" mass="16974">ADKKGVLACLQSHSWVHFACHGHLEAQPFNSWFQLYNGEHLTVLDLAKAHLPNAEFAFLSACHSAAGGVHGTLDESIHLAAALQFSGFRSVVGTLWAMVDDDGPSIANGFYRYMFRNSEQVDLKDAAAALNVATKELRKQGVPVDRWINFIHIGA</sequence>
<dbReference type="OrthoDB" id="9991317at2759"/>
<dbReference type="EMBL" id="MU150259">
    <property type="protein sequence ID" value="KAF9463828.1"/>
    <property type="molecule type" value="Genomic_DNA"/>
</dbReference>
<comment type="caution">
    <text evidence="2">The sequence shown here is derived from an EMBL/GenBank/DDBJ whole genome shotgun (WGS) entry which is preliminary data.</text>
</comment>
<proteinExistence type="predicted"/>
<dbReference type="InterPro" id="IPR024983">
    <property type="entry name" value="CHAT_dom"/>
</dbReference>
<gene>
    <name evidence="2" type="ORF">BDZ94DRAFT_1163274</name>
</gene>
<feature type="domain" description="CHAT" evidence="1">
    <location>
        <begin position="6"/>
        <end position="154"/>
    </location>
</feature>
<dbReference type="AlphaFoldDB" id="A0A9P5Y7S3"/>
<reference evidence="2" key="1">
    <citation type="submission" date="2020-11" db="EMBL/GenBank/DDBJ databases">
        <authorList>
            <consortium name="DOE Joint Genome Institute"/>
            <person name="Ahrendt S."/>
            <person name="Riley R."/>
            <person name="Andreopoulos W."/>
            <person name="Labutti K."/>
            <person name="Pangilinan J."/>
            <person name="Ruiz-Duenas F.J."/>
            <person name="Barrasa J.M."/>
            <person name="Sanchez-Garcia M."/>
            <person name="Camarero S."/>
            <person name="Miyauchi S."/>
            <person name="Serrano A."/>
            <person name="Linde D."/>
            <person name="Babiker R."/>
            <person name="Drula E."/>
            <person name="Ayuso-Fernandez I."/>
            <person name="Pacheco R."/>
            <person name="Padilla G."/>
            <person name="Ferreira P."/>
            <person name="Barriuso J."/>
            <person name="Kellner H."/>
            <person name="Castanera R."/>
            <person name="Alfaro M."/>
            <person name="Ramirez L."/>
            <person name="Pisabarro A.G."/>
            <person name="Kuo A."/>
            <person name="Tritt A."/>
            <person name="Lipzen A."/>
            <person name="He G."/>
            <person name="Yan M."/>
            <person name="Ng V."/>
            <person name="Cullen D."/>
            <person name="Martin F."/>
            <person name="Rosso M.-N."/>
            <person name="Henrissat B."/>
            <person name="Hibbett D."/>
            <person name="Martinez A.T."/>
            <person name="Grigoriev I.V."/>
        </authorList>
    </citation>
    <scope>NUCLEOTIDE SEQUENCE</scope>
    <source>
        <strain evidence="2">CBS 247.69</strain>
    </source>
</reference>
<organism evidence="2 3">
    <name type="scientific">Collybia nuda</name>
    <dbReference type="NCBI Taxonomy" id="64659"/>
    <lineage>
        <taxon>Eukaryota</taxon>
        <taxon>Fungi</taxon>
        <taxon>Dikarya</taxon>
        <taxon>Basidiomycota</taxon>
        <taxon>Agaricomycotina</taxon>
        <taxon>Agaricomycetes</taxon>
        <taxon>Agaricomycetidae</taxon>
        <taxon>Agaricales</taxon>
        <taxon>Tricholomatineae</taxon>
        <taxon>Clitocybaceae</taxon>
        <taxon>Collybia</taxon>
    </lineage>
</organism>
<accession>A0A9P5Y7S3</accession>
<evidence type="ECO:0000313" key="3">
    <source>
        <dbReference type="Proteomes" id="UP000807353"/>
    </source>
</evidence>